<dbReference type="InterPro" id="IPR031322">
    <property type="entry name" value="Shikimate/glucono_kinase"/>
</dbReference>
<dbReference type="UniPathway" id="UPA00053">
    <property type="reaction ID" value="UER00088"/>
</dbReference>
<keyword evidence="11" id="KW-0963">Cytoplasm</keyword>
<keyword evidence="13" id="KW-1185">Reference proteome</keyword>
<evidence type="ECO:0000256" key="6">
    <source>
        <dbReference type="ARBA" id="ARBA00022741"/>
    </source>
</evidence>
<keyword evidence="6 11" id="KW-0547">Nucleotide-binding</keyword>
<comment type="caution">
    <text evidence="11">Lacks conserved residue(s) required for the propagation of feature annotation.</text>
</comment>
<dbReference type="Pfam" id="PF01202">
    <property type="entry name" value="SKI"/>
    <property type="match status" value="1"/>
</dbReference>
<dbReference type="GO" id="GO:0000287">
    <property type="term" value="F:magnesium ion binding"/>
    <property type="evidence" value="ECO:0007669"/>
    <property type="project" value="UniProtKB-UniRule"/>
</dbReference>
<evidence type="ECO:0000256" key="7">
    <source>
        <dbReference type="ARBA" id="ARBA00022777"/>
    </source>
</evidence>
<sequence>MNPAPHLILIGPMGAGKSSIGRRLAERLGLPFTDMDSAIEAHAGTKVTTIFDLEGEAGFRAREREMLAEVLHSPAGVIATGGGVVLAEDNRRLLREGAFVVHLDISVEGQLERLARDRTRPLLQRPDREAVLRTLAEERAALYADVADLRFSTDGMSAHEAALQLARLVDAKWQRSEAAA</sequence>
<keyword evidence="7 11" id="KW-0418">Kinase</keyword>
<evidence type="ECO:0000256" key="5">
    <source>
        <dbReference type="ARBA" id="ARBA00022679"/>
    </source>
</evidence>
<comment type="pathway">
    <text evidence="1 11">Metabolic intermediate biosynthesis; chorismate biosynthesis; chorismate from D-erythrose 4-phosphate and phosphoenolpyruvate: step 5/7.</text>
</comment>
<dbReference type="InterPro" id="IPR023000">
    <property type="entry name" value="Shikimate_kinase_CS"/>
</dbReference>
<dbReference type="EMBL" id="WOXT01000006">
    <property type="protein sequence ID" value="MUV15644.1"/>
    <property type="molecule type" value="Genomic_DNA"/>
</dbReference>
<feature type="binding site" evidence="11">
    <location>
        <begin position="14"/>
        <end position="19"/>
    </location>
    <ligand>
        <name>ATP</name>
        <dbReference type="ChEBI" id="CHEBI:30616"/>
    </ligand>
</feature>
<dbReference type="InterPro" id="IPR000623">
    <property type="entry name" value="Shikimate_kinase/TSH1"/>
</dbReference>
<dbReference type="GO" id="GO:0008652">
    <property type="term" value="P:amino acid biosynthetic process"/>
    <property type="evidence" value="ECO:0007669"/>
    <property type="project" value="UniProtKB-KW"/>
</dbReference>
<dbReference type="EC" id="2.7.1.71" evidence="3 11"/>
<keyword evidence="4 11" id="KW-0028">Amino-acid biosynthesis</keyword>
<dbReference type="GO" id="GO:0005524">
    <property type="term" value="F:ATP binding"/>
    <property type="evidence" value="ECO:0007669"/>
    <property type="project" value="UniProtKB-UniRule"/>
</dbReference>
<dbReference type="AlphaFoldDB" id="A0A7C9LN89"/>
<dbReference type="HAMAP" id="MF_00109">
    <property type="entry name" value="Shikimate_kinase"/>
    <property type="match status" value="1"/>
</dbReference>
<feature type="binding site" evidence="11">
    <location>
        <position position="139"/>
    </location>
    <ligand>
        <name>substrate</name>
    </ligand>
</feature>
<dbReference type="PROSITE" id="PS01128">
    <property type="entry name" value="SHIKIMATE_KINASE"/>
    <property type="match status" value="1"/>
</dbReference>
<organism evidence="12 13">
    <name type="scientific">Noviluteimonas gilva</name>
    <dbReference type="NCBI Taxonomy" id="2682097"/>
    <lineage>
        <taxon>Bacteria</taxon>
        <taxon>Pseudomonadati</taxon>
        <taxon>Pseudomonadota</taxon>
        <taxon>Gammaproteobacteria</taxon>
        <taxon>Lysobacterales</taxon>
        <taxon>Lysobacteraceae</taxon>
        <taxon>Noviluteimonas</taxon>
    </lineage>
</organism>
<dbReference type="Gene3D" id="3.40.50.300">
    <property type="entry name" value="P-loop containing nucleotide triphosphate hydrolases"/>
    <property type="match status" value="1"/>
</dbReference>
<keyword evidence="11" id="KW-0479">Metal-binding</keyword>
<feature type="binding site" evidence="11">
    <location>
        <position position="18"/>
    </location>
    <ligand>
        <name>Mg(2+)</name>
        <dbReference type="ChEBI" id="CHEBI:18420"/>
    </ligand>
</feature>
<evidence type="ECO:0000256" key="4">
    <source>
        <dbReference type="ARBA" id="ARBA00022605"/>
    </source>
</evidence>
<evidence type="ECO:0000313" key="12">
    <source>
        <dbReference type="EMBL" id="MUV15644.1"/>
    </source>
</evidence>
<accession>A0A7C9LN89</accession>
<evidence type="ECO:0000256" key="1">
    <source>
        <dbReference type="ARBA" id="ARBA00004842"/>
    </source>
</evidence>
<dbReference type="GO" id="GO:0009423">
    <property type="term" value="P:chorismate biosynthetic process"/>
    <property type="evidence" value="ECO:0007669"/>
    <property type="project" value="UniProtKB-UniRule"/>
</dbReference>
<evidence type="ECO:0000256" key="10">
    <source>
        <dbReference type="ARBA" id="ARBA00048567"/>
    </source>
</evidence>
<keyword evidence="5 11" id="KW-0808">Transferase</keyword>
<keyword evidence="8 11" id="KW-0067">ATP-binding</keyword>
<protein>
    <recommendedName>
        <fullName evidence="3 11">Shikimate kinase</fullName>
        <shortName evidence="11">SK</shortName>
        <ecNumber evidence="3 11">2.7.1.71</ecNumber>
    </recommendedName>
</protein>
<dbReference type="GO" id="GO:0009073">
    <property type="term" value="P:aromatic amino acid family biosynthetic process"/>
    <property type="evidence" value="ECO:0007669"/>
    <property type="project" value="UniProtKB-KW"/>
</dbReference>
<dbReference type="CDD" id="cd00464">
    <property type="entry name" value="SK"/>
    <property type="match status" value="1"/>
</dbReference>
<evidence type="ECO:0000256" key="2">
    <source>
        <dbReference type="ARBA" id="ARBA00006997"/>
    </source>
</evidence>
<dbReference type="RefSeq" id="WP_156643376.1">
    <property type="nucleotide sequence ID" value="NZ_WOXT01000006.1"/>
</dbReference>
<gene>
    <name evidence="11 12" type="primary">aroK</name>
    <name evidence="12" type="ORF">GN331_15680</name>
</gene>
<evidence type="ECO:0000256" key="11">
    <source>
        <dbReference type="HAMAP-Rule" id="MF_00109"/>
    </source>
</evidence>
<comment type="similarity">
    <text evidence="2 11">Belongs to the shikimate kinase family.</text>
</comment>
<dbReference type="PANTHER" id="PTHR21087">
    <property type="entry name" value="SHIKIMATE KINASE"/>
    <property type="match status" value="1"/>
</dbReference>
<evidence type="ECO:0000256" key="8">
    <source>
        <dbReference type="ARBA" id="ARBA00022840"/>
    </source>
</evidence>
<dbReference type="Proteomes" id="UP000479692">
    <property type="component" value="Unassembled WGS sequence"/>
</dbReference>
<dbReference type="InterPro" id="IPR027417">
    <property type="entry name" value="P-loop_NTPase"/>
</dbReference>
<comment type="caution">
    <text evidence="12">The sequence shown here is derived from an EMBL/GenBank/DDBJ whole genome shotgun (WGS) entry which is preliminary data.</text>
</comment>
<comment type="catalytic activity">
    <reaction evidence="10 11">
        <text>shikimate + ATP = 3-phosphoshikimate + ADP + H(+)</text>
        <dbReference type="Rhea" id="RHEA:13121"/>
        <dbReference type="ChEBI" id="CHEBI:15378"/>
        <dbReference type="ChEBI" id="CHEBI:30616"/>
        <dbReference type="ChEBI" id="CHEBI:36208"/>
        <dbReference type="ChEBI" id="CHEBI:145989"/>
        <dbReference type="ChEBI" id="CHEBI:456216"/>
        <dbReference type="EC" id="2.7.1.71"/>
    </reaction>
</comment>
<dbReference type="PANTHER" id="PTHR21087:SF16">
    <property type="entry name" value="SHIKIMATE KINASE 1, CHLOROPLASTIC"/>
    <property type="match status" value="1"/>
</dbReference>
<feature type="binding site" evidence="11">
    <location>
        <position position="60"/>
    </location>
    <ligand>
        <name>substrate</name>
    </ligand>
</feature>
<evidence type="ECO:0000256" key="3">
    <source>
        <dbReference type="ARBA" id="ARBA00012154"/>
    </source>
</evidence>
<dbReference type="SUPFAM" id="SSF52540">
    <property type="entry name" value="P-loop containing nucleoside triphosphate hydrolases"/>
    <property type="match status" value="1"/>
</dbReference>
<feature type="binding site" evidence="11">
    <location>
        <position position="120"/>
    </location>
    <ligand>
        <name>ATP</name>
        <dbReference type="ChEBI" id="CHEBI:30616"/>
    </ligand>
</feature>
<proteinExistence type="inferred from homology"/>
<reference evidence="12 13" key="1">
    <citation type="submission" date="2019-12" db="EMBL/GenBank/DDBJ databases">
        <authorList>
            <person name="Xu J."/>
        </authorList>
    </citation>
    <scope>NUCLEOTIDE SEQUENCE [LARGE SCALE GENOMIC DNA]</scope>
    <source>
        <strain evidence="12 13">HX-5-24</strain>
    </source>
</reference>
<comment type="subcellular location">
    <subcellularLocation>
        <location evidence="11">Cytoplasm</location>
    </subcellularLocation>
</comment>
<dbReference type="GO" id="GO:0005829">
    <property type="term" value="C:cytosol"/>
    <property type="evidence" value="ECO:0007669"/>
    <property type="project" value="TreeGrafter"/>
</dbReference>
<evidence type="ECO:0000256" key="9">
    <source>
        <dbReference type="ARBA" id="ARBA00023141"/>
    </source>
</evidence>
<feature type="binding site" evidence="11">
    <location>
        <position position="82"/>
    </location>
    <ligand>
        <name>substrate</name>
    </ligand>
</feature>
<dbReference type="GO" id="GO:0004765">
    <property type="term" value="F:shikimate kinase activity"/>
    <property type="evidence" value="ECO:0007669"/>
    <property type="project" value="UniProtKB-UniRule"/>
</dbReference>
<comment type="cofactor">
    <cofactor evidence="11">
        <name>Mg(2+)</name>
        <dbReference type="ChEBI" id="CHEBI:18420"/>
    </cofactor>
    <text evidence="11">Binds 1 Mg(2+) ion per subunit.</text>
</comment>
<comment type="function">
    <text evidence="11">Catalyzes the specific phosphorylation of the 3-hydroxyl group of shikimic acid using ATP as a cosubstrate.</text>
</comment>
<feature type="binding site" evidence="11">
    <location>
        <position position="36"/>
    </location>
    <ligand>
        <name>substrate</name>
    </ligand>
</feature>
<evidence type="ECO:0000313" key="13">
    <source>
        <dbReference type="Proteomes" id="UP000479692"/>
    </source>
</evidence>
<keyword evidence="11" id="KW-0460">Magnesium</keyword>
<keyword evidence="9 11" id="KW-0057">Aromatic amino acid biosynthesis</keyword>
<comment type="subunit">
    <text evidence="11">Monomer.</text>
</comment>
<dbReference type="PRINTS" id="PR01100">
    <property type="entry name" value="SHIKIMTKNASE"/>
</dbReference>
<name>A0A7C9LN89_9GAMM</name>